<dbReference type="InterPro" id="IPR036770">
    <property type="entry name" value="Ankyrin_rpt-contain_sf"/>
</dbReference>
<evidence type="ECO:0000313" key="2">
    <source>
        <dbReference type="Proteomes" id="UP001233999"/>
    </source>
</evidence>
<dbReference type="EMBL" id="JASPKZ010007465">
    <property type="protein sequence ID" value="KAJ9584111.1"/>
    <property type="molecule type" value="Genomic_DNA"/>
</dbReference>
<dbReference type="SUPFAM" id="SSF48403">
    <property type="entry name" value="Ankyrin repeat"/>
    <property type="match status" value="1"/>
</dbReference>
<proteinExistence type="predicted"/>
<dbReference type="PANTHER" id="PTHR24172:SF4">
    <property type="entry name" value="ANK_REP_REGION DOMAIN-CONTAINING PROTEIN"/>
    <property type="match status" value="1"/>
</dbReference>
<dbReference type="PANTHER" id="PTHR24172">
    <property type="entry name" value="ANK_REP_REGION DOMAIN-CONTAINING PROTEIN"/>
    <property type="match status" value="1"/>
</dbReference>
<reference evidence="1" key="1">
    <citation type="journal article" date="2023" name="IScience">
        <title>Live-bearing cockroach genome reveals convergent evolutionary mechanisms linked to viviparity in insects and beyond.</title>
        <authorList>
            <person name="Fouks B."/>
            <person name="Harrison M.C."/>
            <person name="Mikhailova A.A."/>
            <person name="Marchal E."/>
            <person name="English S."/>
            <person name="Carruthers M."/>
            <person name="Jennings E.C."/>
            <person name="Chiamaka E.L."/>
            <person name="Frigard R.A."/>
            <person name="Pippel M."/>
            <person name="Attardo G.M."/>
            <person name="Benoit J.B."/>
            <person name="Bornberg-Bauer E."/>
            <person name="Tobe S.S."/>
        </authorList>
    </citation>
    <scope>NUCLEOTIDE SEQUENCE</scope>
    <source>
        <strain evidence="1">Stay&amp;Tobe</strain>
    </source>
</reference>
<dbReference type="InterPro" id="IPR002110">
    <property type="entry name" value="Ankyrin_rpt"/>
</dbReference>
<dbReference type="Gene3D" id="1.25.40.20">
    <property type="entry name" value="Ankyrin repeat-containing domain"/>
    <property type="match status" value="1"/>
</dbReference>
<gene>
    <name evidence="1" type="ORF">L9F63_021547</name>
</gene>
<sequence>MDCMSISSPPRVLQVNPSIIRQWLRSGDMEKLESVVLEGQGHKLVGEYSPDPKVRAYLKTVPALMAKMEMLHEAVVRGSLNDIETLLEEEKSKKIATCKDPAGVPLLHKAVYFGHLDIAKFLVEYYPPSVNTKDR</sequence>
<organism evidence="1 2">
    <name type="scientific">Diploptera punctata</name>
    <name type="common">Pacific beetle cockroach</name>
    <dbReference type="NCBI Taxonomy" id="6984"/>
    <lineage>
        <taxon>Eukaryota</taxon>
        <taxon>Metazoa</taxon>
        <taxon>Ecdysozoa</taxon>
        <taxon>Arthropoda</taxon>
        <taxon>Hexapoda</taxon>
        <taxon>Insecta</taxon>
        <taxon>Pterygota</taxon>
        <taxon>Neoptera</taxon>
        <taxon>Polyneoptera</taxon>
        <taxon>Dictyoptera</taxon>
        <taxon>Blattodea</taxon>
        <taxon>Blaberoidea</taxon>
        <taxon>Blaberidae</taxon>
        <taxon>Diplopterinae</taxon>
        <taxon>Diploptera</taxon>
    </lineage>
</organism>
<dbReference type="Pfam" id="PF12796">
    <property type="entry name" value="Ank_2"/>
    <property type="match status" value="1"/>
</dbReference>
<dbReference type="AlphaFoldDB" id="A0AAD8EBM4"/>
<dbReference type="Proteomes" id="UP001233999">
    <property type="component" value="Unassembled WGS sequence"/>
</dbReference>
<comment type="caution">
    <text evidence="1">The sequence shown here is derived from an EMBL/GenBank/DDBJ whole genome shotgun (WGS) entry which is preliminary data.</text>
</comment>
<name>A0AAD8EBM4_DIPPU</name>
<accession>A0AAD8EBM4</accession>
<keyword evidence="2" id="KW-1185">Reference proteome</keyword>
<protein>
    <submittedName>
        <fullName evidence="1">Uncharacterized protein</fullName>
    </submittedName>
</protein>
<evidence type="ECO:0000313" key="1">
    <source>
        <dbReference type="EMBL" id="KAJ9584111.1"/>
    </source>
</evidence>
<feature type="non-terminal residue" evidence="1">
    <location>
        <position position="135"/>
    </location>
</feature>
<reference evidence="1" key="2">
    <citation type="submission" date="2023-05" db="EMBL/GenBank/DDBJ databases">
        <authorList>
            <person name="Fouks B."/>
        </authorList>
    </citation>
    <scope>NUCLEOTIDE SEQUENCE</scope>
    <source>
        <strain evidence="1">Stay&amp;Tobe</strain>
        <tissue evidence="1">Testes</tissue>
    </source>
</reference>